<sequence>MEHSPNAKMNKTVLNRFLALPLPDNKVQAMYIWIDGTGEYLRSKTRTLNFVPKDVCGLFYLCPKSFKLISFKHSTTS</sequence>
<dbReference type="Proteomes" id="UP000015103">
    <property type="component" value="Unassembled WGS sequence"/>
</dbReference>
<dbReference type="OMA" id="DSKVQAM"/>
<dbReference type="STRING" id="13249.T1HW50"/>
<evidence type="ECO:0000313" key="2">
    <source>
        <dbReference type="Proteomes" id="UP000015103"/>
    </source>
</evidence>
<organism evidence="1 2">
    <name type="scientific">Rhodnius prolixus</name>
    <name type="common">Triatomid bug</name>
    <dbReference type="NCBI Taxonomy" id="13249"/>
    <lineage>
        <taxon>Eukaryota</taxon>
        <taxon>Metazoa</taxon>
        <taxon>Ecdysozoa</taxon>
        <taxon>Arthropoda</taxon>
        <taxon>Hexapoda</taxon>
        <taxon>Insecta</taxon>
        <taxon>Pterygota</taxon>
        <taxon>Neoptera</taxon>
        <taxon>Paraneoptera</taxon>
        <taxon>Hemiptera</taxon>
        <taxon>Heteroptera</taxon>
        <taxon>Panheteroptera</taxon>
        <taxon>Cimicomorpha</taxon>
        <taxon>Reduviidae</taxon>
        <taxon>Triatominae</taxon>
        <taxon>Rhodnius</taxon>
    </lineage>
</organism>
<dbReference type="GO" id="GO:0004356">
    <property type="term" value="F:glutamine synthetase activity"/>
    <property type="evidence" value="ECO:0007669"/>
    <property type="project" value="InterPro"/>
</dbReference>
<dbReference type="Gene3D" id="3.10.20.70">
    <property type="entry name" value="Glutamine synthetase, N-terminal domain"/>
    <property type="match status" value="1"/>
</dbReference>
<protein>
    <recommendedName>
        <fullName evidence="3">Glutamine synthetase</fullName>
    </recommendedName>
</protein>
<dbReference type="VEuPathDB" id="VectorBase:RPRC008270"/>
<dbReference type="EnsemblMetazoa" id="RPRC008270-RA">
    <property type="protein sequence ID" value="RPRC008270-PA"/>
    <property type="gene ID" value="RPRC008270"/>
</dbReference>
<keyword evidence="2" id="KW-1185">Reference proteome</keyword>
<dbReference type="EMBL" id="ACPB03045336">
    <property type="status" value="NOT_ANNOTATED_CDS"/>
    <property type="molecule type" value="Genomic_DNA"/>
</dbReference>
<dbReference type="AlphaFoldDB" id="T1HW50"/>
<name>T1HW50_RHOPR</name>
<evidence type="ECO:0008006" key="3">
    <source>
        <dbReference type="Google" id="ProtNLM"/>
    </source>
</evidence>
<reference evidence="1" key="1">
    <citation type="submission" date="2015-05" db="UniProtKB">
        <authorList>
            <consortium name="EnsemblMetazoa"/>
        </authorList>
    </citation>
    <scope>IDENTIFICATION</scope>
</reference>
<dbReference type="eggNOG" id="KOG0683">
    <property type="taxonomic scope" value="Eukaryota"/>
</dbReference>
<dbReference type="InParanoid" id="T1HW50"/>
<evidence type="ECO:0000313" key="1">
    <source>
        <dbReference type="EnsemblMetazoa" id="RPRC008270-PA"/>
    </source>
</evidence>
<dbReference type="HOGENOM" id="CLU_2645149_0_0_1"/>
<dbReference type="GO" id="GO:0006542">
    <property type="term" value="P:glutamine biosynthetic process"/>
    <property type="evidence" value="ECO:0007669"/>
    <property type="project" value="InterPro"/>
</dbReference>
<dbReference type="InterPro" id="IPR036651">
    <property type="entry name" value="Gln_synt_N_sf"/>
</dbReference>
<accession>T1HW50</accession>
<proteinExistence type="predicted"/>